<name>A0A5K3EMY2_MESCO</name>
<proteinExistence type="predicted"/>
<protein>
    <submittedName>
        <fullName evidence="1">Uncharacterized protein</fullName>
    </submittedName>
</protein>
<sequence length="99" mass="10931">MRTANRKKSDLSEFRTFSDSGRVTANSMSTHTHTAIDIRARNACAARMCAGTCEHGKPRRSATQITRALLSPTPHLTVKIGDLSQKQRQTKKGLNSSLY</sequence>
<dbReference type="AlphaFoldDB" id="A0A5K3EMY2"/>
<organism evidence="1">
    <name type="scientific">Mesocestoides corti</name>
    <name type="common">Flatworm</name>
    <dbReference type="NCBI Taxonomy" id="53468"/>
    <lineage>
        <taxon>Eukaryota</taxon>
        <taxon>Metazoa</taxon>
        <taxon>Spiralia</taxon>
        <taxon>Lophotrochozoa</taxon>
        <taxon>Platyhelminthes</taxon>
        <taxon>Cestoda</taxon>
        <taxon>Eucestoda</taxon>
        <taxon>Cyclophyllidea</taxon>
        <taxon>Mesocestoididae</taxon>
        <taxon>Mesocestoides</taxon>
    </lineage>
</organism>
<reference evidence="1" key="1">
    <citation type="submission" date="2019-11" db="UniProtKB">
        <authorList>
            <consortium name="WormBaseParasite"/>
        </authorList>
    </citation>
    <scope>IDENTIFICATION</scope>
</reference>
<evidence type="ECO:0000313" key="1">
    <source>
        <dbReference type="WBParaSite" id="MCU_001707-RA"/>
    </source>
</evidence>
<accession>A0A5K3EMY2</accession>
<dbReference type="WBParaSite" id="MCU_001707-RA">
    <property type="protein sequence ID" value="MCU_001707-RA"/>
    <property type="gene ID" value="MCU_001707"/>
</dbReference>